<keyword evidence="4 7" id="KW-0808">Transferase</keyword>
<evidence type="ECO:0000256" key="3">
    <source>
        <dbReference type="ARBA" id="ARBA00022676"/>
    </source>
</evidence>
<organism evidence="7 8">
    <name type="scientific">Roseibium algae</name>
    <dbReference type="NCBI Taxonomy" id="3123038"/>
    <lineage>
        <taxon>Bacteria</taxon>
        <taxon>Pseudomonadati</taxon>
        <taxon>Pseudomonadota</taxon>
        <taxon>Alphaproteobacteria</taxon>
        <taxon>Hyphomicrobiales</taxon>
        <taxon>Stappiaceae</taxon>
        <taxon>Roseibium</taxon>
    </lineage>
</organism>
<evidence type="ECO:0000256" key="5">
    <source>
        <dbReference type="ARBA" id="ARBA00023136"/>
    </source>
</evidence>
<keyword evidence="6" id="KW-1133">Transmembrane helix</keyword>
<protein>
    <submittedName>
        <fullName evidence="7">Glycosyltransferase</fullName>
        <ecNumber evidence="7">2.4.-.-</ecNumber>
    </submittedName>
</protein>
<comment type="subcellular location">
    <subcellularLocation>
        <location evidence="1">Cell membrane</location>
    </subcellularLocation>
</comment>
<evidence type="ECO:0000256" key="4">
    <source>
        <dbReference type="ARBA" id="ARBA00022679"/>
    </source>
</evidence>
<feature type="transmembrane region" description="Helical" evidence="6">
    <location>
        <begin position="33"/>
        <end position="57"/>
    </location>
</feature>
<dbReference type="GO" id="GO:0016757">
    <property type="term" value="F:glycosyltransferase activity"/>
    <property type="evidence" value="ECO:0007669"/>
    <property type="project" value="UniProtKB-KW"/>
</dbReference>
<feature type="transmembrane region" description="Helical" evidence="6">
    <location>
        <begin position="417"/>
        <end position="440"/>
    </location>
</feature>
<comment type="caution">
    <text evidence="7">The sequence shown here is derived from an EMBL/GenBank/DDBJ whole genome shotgun (WGS) entry which is preliminary data.</text>
</comment>
<proteinExistence type="predicted"/>
<feature type="transmembrane region" description="Helical" evidence="6">
    <location>
        <begin position="374"/>
        <end position="397"/>
    </location>
</feature>
<dbReference type="Gene3D" id="3.90.550.10">
    <property type="entry name" value="Spore Coat Polysaccharide Biosynthesis Protein SpsA, Chain A"/>
    <property type="match status" value="1"/>
</dbReference>
<reference evidence="7 8" key="1">
    <citation type="submission" date="2024-02" db="EMBL/GenBank/DDBJ databases">
        <title>Roseibium algae sp. nov., isolated from marine alga (Grateloupia sp.), showing potential in myo-inositol conversion.</title>
        <authorList>
            <person name="Wang Y."/>
        </authorList>
    </citation>
    <scope>NUCLEOTIDE SEQUENCE [LARGE SCALE GENOMIC DNA]</scope>
    <source>
        <strain evidence="7 8">H3510</strain>
    </source>
</reference>
<feature type="transmembrane region" description="Helical" evidence="6">
    <location>
        <begin position="470"/>
        <end position="493"/>
    </location>
</feature>
<evidence type="ECO:0000313" key="7">
    <source>
        <dbReference type="EMBL" id="MEJ8476692.1"/>
    </source>
</evidence>
<sequence length="510" mass="58108">MIAILTHAIFVLAIALCAALLPDIAFDEKSRNVILLVGVIGMWRWSWGLFHLVRSLWFRLVSFPRTRKLAERTAETEGYGHAFFLITSFRIDAPTTTKVYRGAFIAAAAAPAGATVVCSIVELGDERLIRRLAEVMYEKGLPFTLEIVRIPGTGKRDALAHGFRAIAAYNPARDDTVSVIDGDSIIPPDLVRKCACLFQIDPQLGALTTDEVCTVEGVEIFKQWYSMRFAQRQILMSSHGLAKRVLTLTGRMSMFRAEVACSPEFIDHVQNDYIHHWRLGRIKMLTGDDKSSWFWLLKNGYKMYYVPDVQVETIEQPPHPSFLKSAYVLMTRWFGNMLRTNSRALQLGPFRIGSFTWWSVLDQRISMWTSLSGVTLALLGTAFITPWTLVFYALWVVVSRYLLALTFLTVRPSINLVYIPLLYFNQIFGSLVKVIIFFRLDRQKWTRQKTALKKTDSAFEARFKVWSSHLVNTVAMLVFISVLVLLSNMHTYAPSEPPPRLPRVSERTFS</sequence>
<dbReference type="RefSeq" id="WP_340277404.1">
    <property type="nucleotide sequence ID" value="NZ_JBAKIA010000024.1"/>
</dbReference>
<keyword evidence="3 7" id="KW-0328">Glycosyltransferase</keyword>
<keyword evidence="5 6" id="KW-0472">Membrane</keyword>
<dbReference type="EC" id="2.4.-.-" evidence="7"/>
<gene>
    <name evidence="7" type="ORF">V6575_21635</name>
</gene>
<evidence type="ECO:0000256" key="2">
    <source>
        <dbReference type="ARBA" id="ARBA00022475"/>
    </source>
</evidence>
<dbReference type="InterPro" id="IPR029044">
    <property type="entry name" value="Nucleotide-diphossugar_trans"/>
</dbReference>
<evidence type="ECO:0000313" key="8">
    <source>
        <dbReference type="Proteomes" id="UP001385499"/>
    </source>
</evidence>
<name>A0ABU8TR89_9HYPH</name>
<keyword evidence="2" id="KW-1003">Cell membrane</keyword>
<dbReference type="Pfam" id="PF13641">
    <property type="entry name" value="Glyco_tranf_2_3"/>
    <property type="match status" value="1"/>
</dbReference>
<keyword evidence="8" id="KW-1185">Reference proteome</keyword>
<dbReference type="PANTHER" id="PTHR22913:SF12">
    <property type="entry name" value="MANNURONAN SYNTHASE"/>
    <property type="match status" value="1"/>
</dbReference>
<evidence type="ECO:0000256" key="6">
    <source>
        <dbReference type="SAM" id="Phobius"/>
    </source>
</evidence>
<accession>A0ABU8TR89</accession>
<keyword evidence="6" id="KW-0812">Transmembrane</keyword>
<evidence type="ECO:0000256" key="1">
    <source>
        <dbReference type="ARBA" id="ARBA00004236"/>
    </source>
</evidence>
<dbReference type="PANTHER" id="PTHR22913">
    <property type="entry name" value="HYALURONAN SYNTHASE"/>
    <property type="match status" value="1"/>
</dbReference>
<dbReference type="EMBL" id="JBAKIA010000024">
    <property type="protein sequence ID" value="MEJ8476692.1"/>
    <property type="molecule type" value="Genomic_DNA"/>
</dbReference>
<dbReference type="Proteomes" id="UP001385499">
    <property type="component" value="Unassembled WGS sequence"/>
</dbReference>
<dbReference type="SUPFAM" id="SSF53448">
    <property type="entry name" value="Nucleotide-diphospho-sugar transferases"/>
    <property type="match status" value="1"/>
</dbReference>